<dbReference type="AlphaFoldDB" id="A0A921JZ74"/>
<protein>
    <submittedName>
        <fullName evidence="4">DUF4185 domain-containing protein</fullName>
    </submittedName>
</protein>
<dbReference type="Pfam" id="PF13810">
    <property type="entry name" value="DUF4185"/>
    <property type="match status" value="1"/>
</dbReference>
<accession>A0A921JZ74</accession>
<evidence type="ECO:0000256" key="2">
    <source>
        <dbReference type="SAM" id="SignalP"/>
    </source>
</evidence>
<gene>
    <name evidence="4" type="ORF">K8V11_12960</name>
</gene>
<keyword evidence="2" id="KW-0732">Signal</keyword>
<evidence type="ECO:0000259" key="3">
    <source>
        <dbReference type="Pfam" id="PF13810"/>
    </source>
</evidence>
<organism evidence="4 5">
    <name type="scientific">Dietzia timorensis</name>
    <dbReference type="NCBI Taxonomy" id="499555"/>
    <lineage>
        <taxon>Bacteria</taxon>
        <taxon>Bacillati</taxon>
        <taxon>Actinomycetota</taxon>
        <taxon>Actinomycetes</taxon>
        <taxon>Mycobacteriales</taxon>
        <taxon>Dietziaceae</taxon>
        <taxon>Dietzia</taxon>
    </lineage>
</organism>
<dbReference type="RefSeq" id="WP_303915053.1">
    <property type="nucleotide sequence ID" value="NZ_DYXM01000246.1"/>
</dbReference>
<evidence type="ECO:0000313" key="5">
    <source>
        <dbReference type="Proteomes" id="UP000776650"/>
    </source>
</evidence>
<name>A0A921JZ74_9ACTN</name>
<proteinExistence type="predicted"/>
<feature type="chain" id="PRO_5039167944" evidence="2">
    <location>
        <begin position="26"/>
        <end position="537"/>
    </location>
</feature>
<feature type="domain" description="DUF4185" evidence="3">
    <location>
        <begin position="152"/>
        <end position="465"/>
    </location>
</feature>
<feature type="signal peptide" evidence="2">
    <location>
        <begin position="1"/>
        <end position="25"/>
    </location>
</feature>
<evidence type="ECO:0000313" key="4">
    <source>
        <dbReference type="EMBL" id="HJE91909.1"/>
    </source>
</evidence>
<sequence length="537" mass="56738">MSRYTRALSGLCMAAALVIAPTIPAIPISAPDASAGPCSEMFGNFGSLLNAQTEAGMMAGSAELEGALGSAGSSTASLGSLFNPLGSLALTRDSEIIRQLETGSVGNSVSGSLDAGLGSVLGFPQWTTGEQGTVPVLNGPTRIKQLLTGPTSPLDTPAKYGIGGTDLGLMWDNGDQANHQVLMAFGDTMGDCDIPGNQWRGNVMFRTSDPDLSDGLSVDSVLTDEDGLAKEMVPRTGAPGEVTIIPTAGISVDGVQYLRFMSVHHWGVPSTWDTNYSGLAYSTDNGETWTVDSSLARPITDHVSAGESAPAKDDSWFNAQMSSFVDGRDGYIYEYLTPSGRSGSARLARVAKKDIRNAGAYRYWDGSSWTVDIDRAKAVLPSPVSELSVQWHPGLQRYVSMYSSGTRSVIIRTAPSPEGPWSRATTLIDYSVLPGAYGGFIHPWSTGNDLYFVVTTWDSYNVFLAHTDLSKINLPGVQQRNVPDSTAVGEGPVNTVSPSDATNTDAPAIELEETGTTVERTVTVEEVVDNGGIVPEE</sequence>
<evidence type="ECO:0000256" key="1">
    <source>
        <dbReference type="SAM" id="MobiDB-lite"/>
    </source>
</evidence>
<comment type="caution">
    <text evidence="4">The sequence shown here is derived from an EMBL/GenBank/DDBJ whole genome shotgun (WGS) entry which is preliminary data.</text>
</comment>
<dbReference type="EMBL" id="DYXM01000246">
    <property type="protein sequence ID" value="HJE91909.1"/>
    <property type="molecule type" value="Genomic_DNA"/>
</dbReference>
<reference evidence="4" key="2">
    <citation type="submission" date="2021-09" db="EMBL/GenBank/DDBJ databases">
        <authorList>
            <person name="Gilroy R."/>
        </authorList>
    </citation>
    <scope>NUCLEOTIDE SEQUENCE</scope>
    <source>
        <strain evidence="4">ChiGjej1B1-18357</strain>
    </source>
</reference>
<dbReference type="Proteomes" id="UP000776650">
    <property type="component" value="Unassembled WGS sequence"/>
</dbReference>
<feature type="region of interest" description="Disordered" evidence="1">
    <location>
        <begin position="484"/>
        <end position="503"/>
    </location>
</feature>
<feature type="compositionally biased region" description="Polar residues" evidence="1">
    <location>
        <begin position="494"/>
        <end position="503"/>
    </location>
</feature>
<reference evidence="4" key="1">
    <citation type="journal article" date="2021" name="PeerJ">
        <title>Extensive microbial diversity within the chicken gut microbiome revealed by metagenomics and culture.</title>
        <authorList>
            <person name="Gilroy R."/>
            <person name="Ravi A."/>
            <person name="Getino M."/>
            <person name="Pursley I."/>
            <person name="Horton D.L."/>
            <person name="Alikhan N.F."/>
            <person name="Baker D."/>
            <person name="Gharbi K."/>
            <person name="Hall N."/>
            <person name="Watson M."/>
            <person name="Adriaenssens E.M."/>
            <person name="Foster-Nyarko E."/>
            <person name="Jarju S."/>
            <person name="Secka A."/>
            <person name="Antonio M."/>
            <person name="Oren A."/>
            <person name="Chaudhuri R.R."/>
            <person name="La Ragione R."/>
            <person name="Hildebrand F."/>
            <person name="Pallen M.J."/>
        </authorList>
    </citation>
    <scope>NUCLEOTIDE SEQUENCE</scope>
    <source>
        <strain evidence="4">ChiGjej1B1-18357</strain>
    </source>
</reference>
<dbReference type="InterPro" id="IPR025442">
    <property type="entry name" value="DUF4185"/>
</dbReference>